<sequence length="185" mass="19944">MPDLREAQGKPRMGHVRLSAQQEGDYVSIEVQDDGAGFEQDLSAVLPGRKLPNWIPCEVGGRLHLGEGQQLHVVGHAQFFQRPAHAHGAGQALAAIGGGGEGSEDGTHREAPAGRRAWLQVFRRTTAPGIDIRSSACTSHARALYAGTDSDPSRWRGHPQKQRNVLMAALAAVLVIVLVILFIPW</sequence>
<keyword evidence="3" id="KW-1185">Reference proteome</keyword>
<dbReference type="Proteomes" id="UP000740926">
    <property type="component" value="Unassembled WGS sequence"/>
</dbReference>
<name>A0A9P6XWU3_9FUNG</name>
<reference evidence="2 3" key="1">
    <citation type="journal article" date="2020" name="Microb. Genom.">
        <title>Genetic diversity of clinical and environmental Mucorales isolates obtained from an investigation of mucormycosis cases among solid organ transplant recipients.</title>
        <authorList>
            <person name="Nguyen M.H."/>
            <person name="Kaul D."/>
            <person name="Muto C."/>
            <person name="Cheng S.J."/>
            <person name="Richter R.A."/>
            <person name="Bruno V.M."/>
            <person name="Liu G."/>
            <person name="Beyhan S."/>
            <person name="Sundermann A.J."/>
            <person name="Mounaud S."/>
            <person name="Pasculle A.W."/>
            <person name="Nierman W.C."/>
            <person name="Driscoll E."/>
            <person name="Cumbie R."/>
            <person name="Clancy C.J."/>
            <person name="Dupont C.L."/>
        </authorList>
    </citation>
    <scope>NUCLEOTIDE SEQUENCE [LARGE SCALE GENOMIC DNA]</scope>
    <source>
        <strain evidence="2 3">GL24</strain>
    </source>
</reference>
<keyword evidence="1" id="KW-0472">Membrane</keyword>
<keyword evidence="1" id="KW-1133">Transmembrane helix</keyword>
<dbReference type="InterPro" id="IPR036890">
    <property type="entry name" value="HATPase_C_sf"/>
</dbReference>
<organism evidence="2 3">
    <name type="scientific">Rhizopus delemar</name>
    <dbReference type="NCBI Taxonomy" id="936053"/>
    <lineage>
        <taxon>Eukaryota</taxon>
        <taxon>Fungi</taxon>
        <taxon>Fungi incertae sedis</taxon>
        <taxon>Mucoromycota</taxon>
        <taxon>Mucoromycotina</taxon>
        <taxon>Mucoromycetes</taxon>
        <taxon>Mucorales</taxon>
        <taxon>Mucorineae</taxon>
        <taxon>Rhizopodaceae</taxon>
        <taxon>Rhizopus</taxon>
    </lineage>
</organism>
<evidence type="ECO:0000313" key="2">
    <source>
        <dbReference type="EMBL" id="KAG1534258.1"/>
    </source>
</evidence>
<keyword evidence="1" id="KW-0812">Transmembrane</keyword>
<protein>
    <submittedName>
        <fullName evidence="2">Uncharacterized protein</fullName>
    </submittedName>
</protein>
<comment type="caution">
    <text evidence="2">The sequence shown here is derived from an EMBL/GenBank/DDBJ whole genome shotgun (WGS) entry which is preliminary data.</text>
</comment>
<gene>
    <name evidence="2" type="ORF">G6F50_015611</name>
</gene>
<evidence type="ECO:0000313" key="3">
    <source>
        <dbReference type="Proteomes" id="UP000740926"/>
    </source>
</evidence>
<evidence type="ECO:0000256" key="1">
    <source>
        <dbReference type="SAM" id="Phobius"/>
    </source>
</evidence>
<proteinExistence type="predicted"/>
<dbReference type="SUPFAM" id="SSF55874">
    <property type="entry name" value="ATPase domain of HSP90 chaperone/DNA topoisomerase II/histidine kinase"/>
    <property type="match status" value="1"/>
</dbReference>
<dbReference type="Gene3D" id="3.30.565.10">
    <property type="entry name" value="Histidine kinase-like ATPase, C-terminal domain"/>
    <property type="match status" value="1"/>
</dbReference>
<dbReference type="AlphaFoldDB" id="A0A9P6XWU3"/>
<dbReference type="EMBL" id="JAANIU010008816">
    <property type="protein sequence ID" value="KAG1534258.1"/>
    <property type="molecule type" value="Genomic_DNA"/>
</dbReference>
<feature type="transmembrane region" description="Helical" evidence="1">
    <location>
        <begin position="164"/>
        <end position="183"/>
    </location>
</feature>
<accession>A0A9P6XWU3</accession>